<reference evidence="1 2" key="1">
    <citation type="submission" date="2022-06" db="EMBL/GenBank/DDBJ databases">
        <title>Thiomicrohabdus sp. nov, an obligately chemolithoautotrophic, sulfur-oxidizing bacterium isolated from beach of Guanyin Mountain. Amoy.</title>
        <authorList>
            <person name="Zhu H."/>
        </authorList>
    </citation>
    <scope>NUCLEOTIDE SEQUENCE [LARGE SCALE GENOMIC DNA]</scope>
    <source>
        <strain evidence="1 2">XGS-01</strain>
    </source>
</reference>
<evidence type="ECO:0000313" key="1">
    <source>
        <dbReference type="EMBL" id="WEJ63271.1"/>
    </source>
</evidence>
<evidence type="ECO:0000313" key="2">
    <source>
        <dbReference type="Proteomes" id="UP001222275"/>
    </source>
</evidence>
<organism evidence="1 2">
    <name type="scientific">Thiomicrorhabdus lithotrophica</name>
    <dbReference type="NCBI Taxonomy" id="2949997"/>
    <lineage>
        <taxon>Bacteria</taxon>
        <taxon>Pseudomonadati</taxon>
        <taxon>Pseudomonadota</taxon>
        <taxon>Gammaproteobacteria</taxon>
        <taxon>Thiotrichales</taxon>
        <taxon>Piscirickettsiaceae</taxon>
        <taxon>Thiomicrorhabdus</taxon>
    </lineage>
</organism>
<protein>
    <submittedName>
        <fullName evidence="1">Uncharacterized protein</fullName>
    </submittedName>
</protein>
<name>A0ABY8CFK5_9GAMM</name>
<sequence length="169" mass="19426">MINWAYFPQSNQPNEAIRAVVSVFEKHQADIDSATHDVQVSDDVLAKVADSLEEINFQVERGKRKDQKIHIPVLFGLNGVTEKAFEADAYHRENKIVIEVEAGRGVTNYQFLKDLFQACMMQDVDYLTIAIRNKYKSSKDFEKVFTFFDTLYKSNRLKLPLKGVLVIGY</sequence>
<proteinExistence type="predicted"/>
<keyword evidence="2" id="KW-1185">Reference proteome</keyword>
<dbReference type="EMBL" id="CP102381">
    <property type="protein sequence ID" value="WEJ63271.1"/>
    <property type="molecule type" value="Genomic_DNA"/>
</dbReference>
<dbReference type="RefSeq" id="WP_275595524.1">
    <property type="nucleotide sequence ID" value="NZ_CP102381.1"/>
</dbReference>
<accession>A0ABY8CFK5</accession>
<gene>
    <name evidence="1" type="ORF">NR989_03190</name>
</gene>
<dbReference type="Proteomes" id="UP001222275">
    <property type="component" value="Chromosome"/>
</dbReference>